<accession>A0A5J4ZGR8</accession>
<feature type="domain" description="Calcineurin-like phosphoesterase" evidence="7">
    <location>
        <begin position="367"/>
        <end position="457"/>
    </location>
</feature>
<evidence type="ECO:0000313" key="10">
    <source>
        <dbReference type="EMBL" id="KAA8516688.1"/>
    </source>
</evidence>
<protein>
    <recommendedName>
        <fullName evidence="12">ABC-2 type transporter domain-containing protein</fullName>
    </recommendedName>
</protein>
<dbReference type="SUPFAM" id="SSF56300">
    <property type="entry name" value="Metallo-dependent phosphatases"/>
    <property type="match status" value="1"/>
</dbReference>
<dbReference type="Gene3D" id="3.20.20.80">
    <property type="entry name" value="Glycosidases"/>
    <property type="match status" value="1"/>
</dbReference>
<dbReference type="InterPro" id="IPR004843">
    <property type="entry name" value="Calcineurin-like_PHP"/>
</dbReference>
<dbReference type="Proteomes" id="UP000325577">
    <property type="component" value="Linkage Group LG8"/>
</dbReference>
<proteinExistence type="predicted"/>
<feature type="transmembrane region" description="Helical" evidence="6">
    <location>
        <begin position="269"/>
        <end position="293"/>
    </location>
</feature>
<keyword evidence="4 6" id="KW-1133">Transmembrane helix</keyword>
<dbReference type="Pfam" id="PF19055">
    <property type="entry name" value="ABC2_membrane_7"/>
    <property type="match status" value="1"/>
</dbReference>
<evidence type="ECO:0000256" key="5">
    <source>
        <dbReference type="ARBA" id="ARBA00023136"/>
    </source>
</evidence>
<dbReference type="AlphaFoldDB" id="A0A5J4ZGR8"/>
<evidence type="ECO:0000259" key="7">
    <source>
        <dbReference type="Pfam" id="PF00149"/>
    </source>
</evidence>
<keyword evidence="11" id="KW-1185">Reference proteome</keyword>
<organism evidence="10 11">
    <name type="scientific">Nyssa sinensis</name>
    <dbReference type="NCBI Taxonomy" id="561372"/>
    <lineage>
        <taxon>Eukaryota</taxon>
        <taxon>Viridiplantae</taxon>
        <taxon>Streptophyta</taxon>
        <taxon>Embryophyta</taxon>
        <taxon>Tracheophyta</taxon>
        <taxon>Spermatophyta</taxon>
        <taxon>Magnoliopsida</taxon>
        <taxon>eudicotyledons</taxon>
        <taxon>Gunneridae</taxon>
        <taxon>Pentapetalae</taxon>
        <taxon>asterids</taxon>
        <taxon>Cornales</taxon>
        <taxon>Nyssaceae</taxon>
        <taxon>Nyssa</taxon>
    </lineage>
</organism>
<feature type="transmembrane region" description="Helical" evidence="6">
    <location>
        <begin position="234"/>
        <end position="257"/>
    </location>
</feature>
<dbReference type="PANTHER" id="PTHR19241">
    <property type="entry name" value="ATP-BINDING CASSETTE TRANSPORTER"/>
    <property type="match status" value="1"/>
</dbReference>
<dbReference type="SUPFAM" id="SSF51445">
    <property type="entry name" value="(Trans)glycosidases"/>
    <property type="match status" value="1"/>
</dbReference>
<keyword evidence="2" id="KW-0813">Transport</keyword>
<dbReference type="InterPro" id="IPR043926">
    <property type="entry name" value="ABCG_dom"/>
</dbReference>
<evidence type="ECO:0008006" key="12">
    <source>
        <dbReference type="Google" id="ProtNLM"/>
    </source>
</evidence>
<dbReference type="Pfam" id="PF01061">
    <property type="entry name" value="ABC2_membrane"/>
    <property type="match status" value="1"/>
</dbReference>
<evidence type="ECO:0000259" key="8">
    <source>
        <dbReference type="Pfam" id="PF01061"/>
    </source>
</evidence>
<feature type="transmembrane region" description="Helical" evidence="6">
    <location>
        <begin position="156"/>
        <end position="174"/>
    </location>
</feature>
<keyword evidence="5 6" id="KW-0472">Membrane</keyword>
<dbReference type="InterPro" id="IPR013525">
    <property type="entry name" value="ABC2_TM"/>
</dbReference>
<dbReference type="Gene3D" id="3.60.21.10">
    <property type="match status" value="1"/>
</dbReference>
<evidence type="ECO:0000256" key="2">
    <source>
        <dbReference type="ARBA" id="ARBA00022448"/>
    </source>
</evidence>
<dbReference type="FunFam" id="3.20.20.80:FF:000338">
    <property type="entry name" value="1,4-alpha-glucan branching enzyme, putative"/>
    <property type="match status" value="1"/>
</dbReference>
<reference evidence="10 11" key="1">
    <citation type="submission" date="2019-09" db="EMBL/GenBank/DDBJ databases">
        <title>A chromosome-level genome assembly of the Chinese tupelo Nyssa sinensis.</title>
        <authorList>
            <person name="Yang X."/>
            <person name="Kang M."/>
            <person name="Yang Y."/>
            <person name="Xiong H."/>
            <person name="Wang M."/>
            <person name="Zhang Z."/>
            <person name="Wang Z."/>
            <person name="Wu H."/>
            <person name="Ma T."/>
            <person name="Liu J."/>
            <person name="Xi Z."/>
        </authorList>
    </citation>
    <scope>NUCLEOTIDE SEQUENCE [LARGE SCALE GENOMIC DNA]</scope>
    <source>
        <strain evidence="10">J267</strain>
        <tissue evidence="10">Leaf</tissue>
    </source>
</reference>
<evidence type="ECO:0000256" key="4">
    <source>
        <dbReference type="ARBA" id="ARBA00022989"/>
    </source>
</evidence>
<evidence type="ECO:0000256" key="6">
    <source>
        <dbReference type="SAM" id="Phobius"/>
    </source>
</evidence>
<comment type="subcellular location">
    <subcellularLocation>
        <location evidence="1">Membrane</location>
        <topology evidence="1">Multi-pass membrane protein</topology>
    </subcellularLocation>
</comment>
<evidence type="ECO:0000256" key="3">
    <source>
        <dbReference type="ARBA" id="ARBA00022692"/>
    </source>
</evidence>
<evidence type="ECO:0000313" key="11">
    <source>
        <dbReference type="Proteomes" id="UP000325577"/>
    </source>
</evidence>
<evidence type="ECO:0000259" key="9">
    <source>
        <dbReference type="Pfam" id="PF19055"/>
    </source>
</evidence>
<feature type="transmembrane region" description="Helical" evidence="6">
    <location>
        <begin position="186"/>
        <end position="214"/>
    </location>
</feature>
<evidence type="ECO:0000256" key="1">
    <source>
        <dbReference type="ARBA" id="ARBA00004141"/>
    </source>
</evidence>
<sequence length="848" mass="96660">MRTVRNTVDTGRTVVCPIHQPSIDIFEAFDELLLMKRGGQVIYAGPLGHHSHKLVEYFEAIPGVPKIKDGYNPATWMLEVSAPSVEAQLNVNFAVIYANSLLYQRNQELIRELSTPPPGSKDLYFPTKYSQPFVTQCKACFWKQHWSYWRNPQYNAIRFFMTIVMGALFGLIFWNKGQKTAKQQDLMNLLGAMYGAILFLGATNASAVQSIVVIERTVFYRERAAGMYSALPYAFAQVAIETIYVAMQTFVYTLLLYSMIGFEWKAEKFLWFYYYILMCFIYFTMYGMMVVALTPGHQIAAIVMSFFLSFWNLFSGFLIPRPQIPIWWRWYYWASPIAWTLYGLVTSQVGDKNTSLEVPGETDFETALIIFLGDYCDRGPNTRKVIDFLISLPSKYPKQSHVFLCGNHDLAFAAFVGVLPAPPDGVEFSETWKEYELSEEREGWYKGDGYEKMHLQGRRWAGSIKVRFNTAKGTEYKGSIYDAGPTFESYGVPHGSADLMKAVPDEHKKFLADLVWVHEENDVCVETEEGIKHCKLIAVHAGLEKARGVEEQLKYLKARDTRVPKVEALSGRKNVWDIPKELTENPTIVVSGHHAKLHIEGLRLIIDEGGGFENNPVAAVVLPSRKIVRDTDEIFLPNNADGSPPIPHGSRVKVSGMPTFCIPVEDGGVGFNYRLHMAIADKWIELLEKRDEDWRMSDIVHTLTNRRWLEKCIAYAESHDQALVGDKTLAFLLMDKDMYDFMALDRPSTPLIDRGIALHKMIRLVTMGLGGEGYLNFMGNEFGHPEWIDFPRGEQQLPNGQVIPGNNCSYDKCRRRFDLGDANYLRYSGMQEFDQAMQHLEETYGCSL</sequence>
<dbReference type="Pfam" id="PF00149">
    <property type="entry name" value="Metallophos"/>
    <property type="match status" value="1"/>
</dbReference>
<dbReference type="GO" id="GO:0005886">
    <property type="term" value="C:plasma membrane"/>
    <property type="evidence" value="ECO:0007669"/>
    <property type="project" value="UniProtKB-ARBA"/>
</dbReference>
<name>A0A5J4ZGR8_9ASTE</name>
<keyword evidence="3 6" id="KW-0812">Transmembrane</keyword>
<dbReference type="InterPro" id="IPR029052">
    <property type="entry name" value="Metallo-depent_PP-like"/>
</dbReference>
<dbReference type="GO" id="GO:0016787">
    <property type="term" value="F:hydrolase activity"/>
    <property type="evidence" value="ECO:0007669"/>
    <property type="project" value="InterPro"/>
</dbReference>
<feature type="domain" description="ABC-2 type transporter transmembrane" evidence="8">
    <location>
        <begin position="135"/>
        <end position="348"/>
    </location>
</feature>
<feature type="transmembrane region" description="Helical" evidence="6">
    <location>
        <begin position="299"/>
        <end position="319"/>
    </location>
</feature>
<gene>
    <name evidence="10" type="ORF">F0562_016806</name>
</gene>
<feature type="domain" description="ABC transporter family G" evidence="9">
    <location>
        <begin position="19"/>
        <end position="80"/>
    </location>
</feature>
<dbReference type="GO" id="GO:0140359">
    <property type="term" value="F:ABC-type transporter activity"/>
    <property type="evidence" value="ECO:0007669"/>
    <property type="project" value="InterPro"/>
</dbReference>
<dbReference type="OrthoDB" id="66620at2759"/>
<dbReference type="InterPro" id="IPR017853">
    <property type="entry name" value="GH"/>
</dbReference>
<dbReference type="EMBL" id="CM018051">
    <property type="protein sequence ID" value="KAA8516688.1"/>
    <property type="molecule type" value="Genomic_DNA"/>
</dbReference>